<dbReference type="GO" id="GO:0071013">
    <property type="term" value="C:catalytic step 2 spliceosome"/>
    <property type="evidence" value="ECO:0007669"/>
    <property type="project" value="TreeGrafter"/>
</dbReference>
<keyword evidence="6" id="KW-1185">Reference proteome</keyword>
<evidence type="ECO:0000256" key="2">
    <source>
        <dbReference type="ARBA" id="ARBA00022884"/>
    </source>
</evidence>
<dbReference type="InterPro" id="IPR012677">
    <property type="entry name" value="Nucleotide-bd_a/b_plait_sf"/>
</dbReference>
<feature type="domain" description="RRM" evidence="5">
    <location>
        <begin position="8"/>
        <end position="84"/>
    </location>
</feature>
<dbReference type="Gene3D" id="3.30.70.330">
    <property type="match status" value="2"/>
</dbReference>
<dbReference type="InterPro" id="IPR035979">
    <property type="entry name" value="RBD_domain_sf"/>
</dbReference>
<evidence type="ECO:0000256" key="3">
    <source>
        <dbReference type="PROSITE-ProRule" id="PRU00176"/>
    </source>
</evidence>
<keyword evidence="7" id="KW-0687">Ribonucleoprotein</keyword>
<proteinExistence type="predicted"/>
<feature type="compositionally biased region" description="Gly residues" evidence="4">
    <location>
        <begin position="220"/>
        <end position="315"/>
    </location>
</feature>
<reference evidence="7" key="1">
    <citation type="submission" date="2025-08" db="UniProtKB">
        <authorList>
            <consortium name="RefSeq"/>
        </authorList>
    </citation>
    <scope>IDENTIFICATION</scope>
</reference>
<organism evidence="6 7">
    <name type="scientific">Diaphorina citri</name>
    <name type="common">Asian citrus psyllid</name>
    <dbReference type="NCBI Taxonomy" id="121845"/>
    <lineage>
        <taxon>Eukaryota</taxon>
        <taxon>Metazoa</taxon>
        <taxon>Ecdysozoa</taxon>
        <taxon>Arthropoda</taxon>
        <taxon>Hexapoda</taxon>
        <taxon>Insecta</taxon>
        <taxon>Pterygota</taxon>
        <taxon>Neoptera</taxon>
        <taxon>Paraneoptera</taxon>
        <taxon>Hemiptera</taxon>
        <taxon>Sternorrhyncha</taxon>
        <taxon>Psylloidea</taxon>
        <taxon>Psyllidae</taxon>
        <taxon>Diaphorininae</taxon>
        <taxon>Diaphorina</taxon>
    </lineage>
</organism>
<evidence type="ECO:0000313" key="7">
    <source>
        <dbReference type="RefSeq" id="XP_026687453.1"/>
    </source>
</evidence>
<dbReference type="Proteomes" id="UP000079169">
    <property type="component" value="Unplaced"/>
</dbReference>
<dbReference type="RefSeq" id="XP_026687453.1">
    <property type="nucleotide sequence ID" value="XM_026831652.1"/>
</dbReference>
<dbReference type="SMART" id="SM00360">
    <property type="entry name" value="RRM"/>
    <property type="match status" value="2"/>
</dbReference>
<dbReference type="GO" id="GO:0003730">
    <property type="term" value="F:mRNA 3'-UTR binding"/>
    <property type="evidence" value="ECO:0007669"/>
    <property type="project" value="TreeGrafter"/>
</dbReference>
<keyword evidence="2 3" id="KW-0694">RNA-binding</keyword>
<evidence type="ECO:0000256" key="1">
    <source>
        <dbReference type="ARBA" id="ARBA00022737"/>
    </source>
</evidence>
<evidence type="ECO:0000313" key="6">
    <source>
        <dbReference type="Proteomes" id="UP000079169"/>
    </source>
</evidence>
<dbReference type="STRING" id="121845.A0A3Q0JJX8"/>
<feature type="region of interest" description="Disordered" evidence="4">
    <location>
        <begin position="184"/>
        <end position="315"/>
    </location>
</feature>
<feature type="compositionally biased region" description="Gly residues" evidence="4">
    <location>
        <begin position="187"/>
        <end position="213"/>
    </location>
</feature>
<dbReference type="PaxDb" id="121845-A0A3Q0JJX8"/>
<dbReference type="FunFam" id="3.30.70.330:FF:000040">
    <property type="entry name" value="Heterogeneous nuclear ribonucleoprotein A2/B1"/>
    <property type="match status" value="1"/>
</dbReference>
<sequence length="315" mass="32236">MKEPEHLRKLFIGGLDYRTSSETLKSHFEAWGDVVDVVVMKDPQTKKSRGFGFITYSSAHMVDDAQAARPHTIDSKVVEPKRAVPRTEINRPEAGATVKKLFVGSLRDDITEEDLKEYFGQFGEVTSVALVTEKETGKKRGFGFVEYNDYDPVDKACLKGTHLVKGKKVDVKKALSKEEMAKLKTRGGFGGNQGGGDPWGNNGGGGWGGGGPGPWDQGGSSWGGNSGGGWGGNSGGGWGGNSGGGWGGNSGGGWGGNSAWGGQGGGGFGGGYQQSFGGGPMRGGGGGGRSGGAPYSGGRGGRGGGGGGGFGGRRY</sequence>
<keyword evidence="1" id="KW-0677">Repeat</keyword>
<dbReference type="InterPro" id="IPR000504">
    <property type="entry name" value="RRM_dom"/>
</dbReference>
<dbReference type="AlphaFoldDB" id="A0A3Q0JJX8"/>
<dbReference type="KEGG" id="dci:103520609"/>
<evidence type="ECO:0000259" key="5">
    <source>
        <dbReference type="PROSITE" id="PS50102"/>
    </source>
</evidence>
<dbReference type="PANTHER" id="PTHR48026">
    <property type="entry name" value="HOMOLOGOUS TO DROSOPHILA SQD (SQUID) PROTEIN"/>
    <property type="match status" value="1"/>
</dbReference>
<dbReference type="GeneID" id="103520609"/>
<feature type="domain" description="RRM" evidence="5">
    <location>
        <begin position="99"/>
        <end position="176"/>
    </location>
</feature>
<gene>
    <name evidence="7" type="primary">LOC103520609</name>
</gene>
<dbReference type="SUPFAM" id="SSF54928">
    <property type="entry name" value="RNA-binding domain, RBD"/>
    <property type="match status" value="2"/>
</dbReference>
<accession>A0A3Q0JJX8</accession>
<protein>
    <submittedName>
        <fullName evidence="7">Heterogeneous nuclear ribonucleoprotein A1, A2/B1 homolog</fullName>
    </submittedName>
</protein>
<evidence type="ECO:0000256" key="4">
    <source>
        <dbReference type="SAM" id="MobiDB-lite"/>
    </source>
</evidence>
<name>A0A3Q0JJX8_DIACI</name>
<dbReference type="GO" id="GO:0000398">
    <property type="term" value="P:mRNA splicing, via spliceosome"/>
    <property type="evidence" value="ECO:0007669"/>
    <property type="project" value="TreeGrafter"/>
</dbReference>
<dbReference type="PANTHER" id="PTHR48026:SF14">
    <property type="entry name" value="HETEROGENEOUS NUCLEAR RIBONUCLEOPROTEIN A1"/>
    <property type="match status" value="1"/>
</dbReference>
<dbReference type="PROSITE" id="PS50102">
    <property type="entry name" value="RRM"/>
    <property type="match status" value="2"/>
</dbReference>
<dbReference type="Pfam" id="PF00076">
    <property type="entry name" value="RRM_1"/>
    <property type="match status" value="2"/>
</dbReference>
<dbReference type="GO" id="GO:0098687">
    <property type="term" value="C:chromosomal region"/>
    <property type="evidence" value="ECO:0007669"/>
    <property type="project" value="UniProtKB-ARBA"/>
</dbReference>